<gene>
    <name evidence="2" type="ORF">HCN51_43870</name>
</gene>
<sequence>MLEDHRGGDRTNNRERGQWQAGQDPGPGHPAEFRPIDKRQLLEVIGVFLADDALKRVYRTFNVTSFGDSSDA</sequence>
<proteinExistence type="predicted"/>
<evidence type="ECO:0000313" key="2">
    <source>
        <dbReference type="EMBL" id="NJP96297.1"/>
    </source>
</evidence>
<dbReference type="Proteomes" id="UP000696294">
    <property type="component" value="Unassembled WGS sequence"/>
</dbReference>
<reference evidence="2 3" key="1">
    <citation type="submission" date="2020-03" db="EMBL/GenBank/DDBJ databases">
        <title>WGS of actinomycetes isolated from Thailand.</title>
        <authorList>
            <person name="Thawai C."/>
        </authorList>
    </citation>
    <scope>NUCLEOTIDE SEQUENCE [LARGE SCALE GENOMIC DNA]</scope>
    <source>
        <strain evidence="2 3">FMUSA5-5</strain>
    </source>
</reference>
<organism evidence="2 3">
    <name type="scientific">Nonomuraea composti</name>
    <dbReference type="NCBI Taxonomy" id="2720023"/>
    <lineage>
        <taxon>Bacteria</taxon>
        <taxon>Bacillati</taxon>
        <taxon>Actinomycetota</taxon>
        <taxon>Actinomycetes</taxon>
        <taxon>Streptosporangiales</taxon>
        <taxon>Streptosporangiaceae</taxon>
        <taxon>Nonomuraea</taxon>
    </lineage>
</organism>
<keyword evidence="3" id="KW-1185">Reference proteome</keyword>
<feature type="compositionally biased region" description="Basic and acidic residues" evidence="1">
    <location>
        <begin position="1"/>
        <end position="17"/>
    </location>
</feature>
<dbReference type="RefSeq" id="WP_168017899.1">
    <property type="nucleotide sequence ID" value="NZ_JAATEP010000047.1"/>
</dbReference>
<evidence type="ECO:0000313" key="3">
    <source>
        <dbReference type="Proteomes" id="UP000696294"/>
    </source>
</evidence>
<evidence type="ECO:0008006" key="4">
    <source>
        <dbReference type="Google" id="ProtNLM"/>
    </source>
</evidence>
<name>A0ABX1BJ09_9ACTN</name>
<protein>
    <recommendedName>
        <fullName evidence="4">Transposase</fullName>
    </recommendedName>
</protein>
<comment type="caution">
    <text evidence="2">The sequence shown here is derived from an EMBL/GenBank/DDBJ whole genome shotgun (WGS) entry which is preliminary data.</text>
</comment>
<evidence type="ECO:0000256" key="1">
    <source>
        <dbReference type="SAM" id="MobiDB-lite"/>
    </source>
</evidence>
<feature type="region of interest" description="Disordered" evidence="1">
    <location>
        <begin position="1"/>
        <end position="35"/>
    </location>
</feature>
<dbReference type="EMBL" id="JAATEP010000047">
    <property type="protein sequence ID" value="NJP96297.1"/>
    <property type="molecule type" value="Genomic_DNA"/>
</dbReference>
<accession>A0ABX1BJ09</accession>